<comment type="caution">
    <text evidence="1">The sequence shown here is derived from an EMBL/GenBank/DDBJ whole genome shotgun (WGS) entry which is preliminary data.</text>
</comment>
<keyword evidence="2" id="KW-1185">Reference proteome</keyword>
<protein>
    <submittedName>
        <fullName evidence="1">Uncharacterized protein</fullName>
    </submittedName>
</protein>
<organism evidence="1 2">
    <name type="scientific">Phlebia brevispora</name>
    <dbReference type="NCBI Taxonomy" id="194682"/>
    <lineage>
        <taxon>Eukaryota</taxon>
        <taxon>Fungi</taxon>
        <taxon>Dikarya</taxon>
        <taxon>Basidiomycota</taxon>
        <taxon>Agaricomycotina</taxon>
        <taxon>Agaricomycetes</taxon>
        <taxon>Polyporales</taxon>
        <taxon>Meruliaceae</taxon>
        <taxon>Phlebia</taxon>
    </lineage>
</organism>
<evidence type="ECO:0000313" key="2">
    <source>
        <dbReference type="Proteomes" id="UP001148662"/>
    </source>
</evidence>
<gene>
    <name evidence="1" type="ORF">NM688_g4485</name>
</gene>
<accession>A0ACC1T2H4</accession>
<reference evidence="1" key="1">
    <citation type="submission" date="2022-07" db="EMBL/GenBank/DDBJ databases">
        <title>Genome Sequence of Phlebia brevispora.</title>
        <authorList>
            <person name="Buettner E."/>
        </authorList>
    </citation>
    <scope>NUCLEOTIDE SEQUENCE</scope>
    <source>
        <strain evidence="1">MPL23</strain>
    </source>
</reference>
<proteinExistence type="predicted"/>
<sequence length="783" mass="88477">MPELVECLAHYLFLSKLYERHLGADWNLRNIWVDGTDKELLQAPEGSRLADGQVYILSRDSEIKRGCGGGQSPICPSSSVWPYPNFQGLTLQGISYTYRALILDLRPLWLQVQYLTHTSVQLFSSAQWYDSVTQVNRETRGFKIGLALEFGDFVLAFVTMDQLLQVTWANVREQLPKSPPAKTFYDRNAFLANVVSWRDRRRGDSRCNRNIFIFDVLRDNGDIFPGVGVYTASELLYLAGLCAFLTERDVFDVPSRAARLIEAYFSWIIRAQNGIYKLIKPCIHDGFLAPTNLQRMSYAHYLHVYGKMQAWMPVRLAISIDNRKAQMRVSKSRNDSKLLDCFEPTNIKLSLDKDPVSNLAHLIFGESDKGHNDALTKVYRTEGLLHSSTHLPSYNPRFLNEEEMTRAWRPTYMYRTKKMIWTVVPKGSRVHAIDLTCDRKQNTFKHKIFETCSVAVGLLEYCGNGRLIRTRHGSRVSICRADPKQHPFFMSREMKGINRRRVRADAKGKRKVALTASQKVPANNMSTTIEFSEAGDGRVQPEDDSVTDIRIQPEDNSITELESSEAGDARIQPEDDSVTEPESSEAGDARIQLDDDSVIEPESNTGNIGIQLGDEQEERQVKVRKEVDEVDEVSDDGNHDLSAHAAHDNPVHDPDEQDIPDPDLDLDEDPHACQSDDSFDVHAGQPDGGYADALAHDWPNVKPIPIQQMERKNALQKLGTTDLHKSLAKGFHEIAMIHEILADRAGPEDDCADSRGSKKAFLSFRNGSGPSPKQKAARFHPYK</sequence>
<dbReference type="EMBL" id="JANHOG010000746">
    <property type="protein sequence ID" value="KAJ3551827.1"/>
    <property type="molecule type" value="Genomic_DNA"/>
</dbReference>
<name>A0ACC1T2H4_9APHY</name>
<evidence type="ECO:0000313" key="1">
    <source>
        <dbReference type="EMBL" id="KAJ3551827.1"/>
    </source>
</evidence>
<dbReference type="Proteomes" id="UP001148662">
    <property type="component" value="Unassembled WGS sequence"/>
</dbReference>